<reference evidence="1" key="1">
    <citation type="submission" date="2019-08" db="EMBL/GenBank/DDBJ databases">
        <authorList>
            <person name="Kucharzyk K."/>
            <person name="Murdoch R.W."/>
            <person name="Higgins S."/>
            <person name="Loffler F."/>
        </authorList>
    </citation>
    <scope>NUCLEOTIDE SEQUENCE</scope>
</reference>
<dbReference type="AlphaFoldDB" id="A0A645EZU0"/>
<dbReference type="EMBL" id="VSSQ01051798">
    <property type="protein sequence ID" value="MPN05904.1"/>
    <property type="molecule type" value="Genomic_DNA"/>
</dbReference>
<organism evidence="1">
    <name type="scientific">bioreactor metagenome</name>
    <dbReference type="NCBI Taxonomy" id="1076179"/>
    <lineage>
        <taxon>unclassified sequences</taxon>
        <taxon>metagenomes</taxon>
        <taxon>ecological metagenomes</taxon>
    </lineage>
</organism>
<evidence type="ECO:0000313" key="1">
    <source>
        <dbReference type="EMBL" id="MPN05904.1"/>
    </source>
</evidence>
<comment type="caution">
    <text evidence="1">The sequence shown here is derived from an EMBL/GenBank/DDBJ whole genome shotgun (WGS) entry which is preliminary data.</text>
</comment>
<gene>
    <name evidence="1" type="ORF">SDC9_153158</name>
</gene>
<accession>A0A645EZU0</accession>
<protein>
    <submittedName>
        <fullName evidence="1">Uncharacterized protein</fullName>
    </submittedName>
</protein>
<proteinExistence type="predicted"/>
<sequence length="94" mass="10862">MFVTNRCFQLGFINGFQPVYVFLLLLFDTTGEGKFPAQIVVVAISVKLMLEHDRFNLNAIHQNNTEFCVWIDSLLIIRRWINGSPIHNAVFNFS</sequence>
<name>A0A645EZU0_9ZZZZ</name>